<accession>C8V043</accession>
<name>C8V043_EMENI</name>
<dbReference type="AlphaFoldDB" id="C8V043"/>
<evidence type="ECO:0000256" key="6">
    <source>
        <dbReference type="SAM" id="Phobius"/>
    </source>
</evidence>
<proteinExistence type="predicted"/>
<dbReference type="GO" id="GO:0005886">
    <property type="term" value="C:plasma membrane"/>
    <property type="evidence" value="ECO:0007669"/>
    <property type="project" value="UniProtKB-SubCell"/>
</dbReference>
<dbReference type="KEGG" id="ani:ANIA_06481"/>
<evidence type="ECO:0000313" key="7">
    <source>
        <dbReference type="EMBL" id="CBF69369.1"/>
    </source>
</evidence>
<dbReference type="Proteomes" id="UP000000560">
    <property type="component" value="Chromosome I"/>
</dbReference>
<feature type="region of interest" description="Disordered" evidence="5">
    <location>
        <begin position="1"/>
        <end position="22"/>
    </location>
</feature>
<keyword evidence="4 6" id="KW-0472">Membrane</keyword>
<dbReference type="VEuPathDB" id="FungiDB:AN6481"/>
<evidence type="ECO:0000313" key="8">
    <source>
        <dbReference type="Proteomes" id="UP000000560"/>
    </source>
</evidence>
<protein>
    <submittedName>
        <fullName evidence="7">Uncharacterized protein</fullName>
    </submittedName>
</protein>
<dbReference type="PANTHER" id="PTHR46494">
    <property type="entry name" value="CORA FAMILY METAL ION TRANSPORTER (EUROFUNG)"/>
    <property type="match status" value="1"/>
</dbReference>
<reference evidence="8" key="2">
    <citation type="journal article" date="2009" name="Fungal Genet. Biol.">
        <title>The 2008 update of the Aspergillus nidulans genome annotation: a community effort.</title>
        <authorList>
            <person name="Wortman J.R."/>
            <person name="Gilsenan J.M."/>
            <person name="Joardar V."/>
            <person name="Deegan J."/>
            <person name="Clutterbuck J."/>
            <person name="Andersen M.R."/>
            <person name="Archer D."/>
            <person name="Bencina M."/>
            <person name="Braus G."/>
            <person name="Coutinho P."/>
            <person name="von Dohren H."/>
            <person name="Doonan J."/>
            <person name="Driessen A.J."/>
            <person name="Durek P."/>
            <person name="Espeso E."/>
            <person name="Fekete E."/>
            <person name="Flipphi M."/>
            <person name="Estrada C.G."/>
            <person name="Geysens S."/>
            <person name="Goldman G."/>
            <person name="de Groot P.W."/>
            <person name="Hansen K."/>
            <person name="Harris S.D."/>
            <person name="Heinekamp T."/>
            <person name="Helmstaedt K."/>
            <person name="Henrissat B."/>
            <person name="Hofmann G."/>
            <person name="Homan T."/>
            <person name="Horio T."/>
            <person name="Horiuchi H."/>
            <person name="James S."/>
            <person name="Jones M."/>
            <person name="Karaffa L."/>
            <person name="Karanyi Z."/>
            <person name="Kato M."/>
            <person name="Keller N."/>
            <person name="Kelly D.E."/>
            <person name="Kiel J.A."/>
            <person name="Kim J.M."/>
            <person name="van der Klei I.J."/>
            <person name="Klis F.M."/>
            <person name="Kovalchuk A."/>
            <person name="Krasevec N."/>
            <person name="Kubicek C.P."/>
            <person name="Liu B."/>
            <person name="Maccabe A."/>
            <person name="Meyer V."/>
            <person name="Mirabito P."/>
            <person name="Miskei M."/>
            <person name="Mos M."/>
            <person name="Mullins J."/>
            <person name="Nelson D.R."/>
            <person name="Nielsen J."/>
            <person name="Oakley B.R."/>
            <person name="Osmani S.A."/>
            <person name="Pakula T."/>
            <person name="Paszewski A."/>
            <person name="Paulsen I."/>
            <person name="Pilsyk S."/>
            <person name="Pocsi I."/>
            <person name="Punt P.J."/>
            <person name="Ram A.F."/>
            <person name="Ren Q."/>
            <person name="Robellet X."/>
            <person name="Robson G."/>
            <person name="Seiboth B."/>
            <person name="van Solingen P."/>
            <person name="Specht T."/>
            <person name="Sun J."/>
            <person name="Taheri-Talesh N."/>
            <person name="Takeshita N."/>
            <person name="Ussery D."/>
            <person name="vanKuyk P.A."/>
            <person name="Visser H."/>
            <person name="van de Vondervoort P.J."/>
            <person name="de Vries R.P."/>
            <person name="Walton J."/>
            <person name="Xiang X."/>
            <person name="Xiong Y."/>
            <person name="Zeng A.P."/>
            <person name="Brandt B.W."/>
            <person name="Cornell M.J."/>
            <person name="van den Hondel C.A."/>
            <person name="Visser J."/>
            <person name="Oliver S.G."/>
            <person name="Turner G."/>
        </authorList>
    </citation>
    <scope>GENOME REANNOTATION</scope>
    <source>
        <strain evidence="8">FGSC A4 / ATCC 38163 / CBS 112.46 / NRRL 194 / M139</strain>
    </source>
</reference>
<dbReference type="EMBL" id="BN001301">
    <property type="protein sequence ID" value="CBF69369.1"/>
    <property type="molecule type" value="Genomic_DNA"/>
</dbReference>
<keyword evidence="8" id="KW-1185">Reference proteome</keyword>
<dbReference type="GeneID" id="2871379"/>
<feature type="transmembrane region" description="Helical" evidence="6">
    <location>
        <begin position="251"/>
        <end position="268"/>
    </location>
</feature>
<evidence type="ECO:0000256" key="3">
    <source>
        <dbReference type="ARBA" id="ARBA00022989"/>
    </source>
</evidence>
<reference evidence="8" key="1">
    <citation type="journal article" date="2005" name="Nature">
        <title>Sequencing of Aspergillus nidulans and comparative analysis with A. fumigatus and A. oryzae.</title>
        <authorList>
            <person name="Galagan J.E."/>
            <person name="Calvo S.E."/>
            <person name="Cuomo C."/>
            <person name="Ma L.J."/>
            <person name="Wortman J.R."/>
            <person name="Batzoglou S."/>
            <person name="Lee S.I."/>
            <person name="Basturkmen M."/>
            <person name="Spevak C.C."/>
            <person name="Clutterbuck J."/>
            <person name="Kapitonov V."/>
            <person name="Jurka J."/>
            <person name="Scazzocchio C."/>
            <person name="Farman M."/>
            <person name="Butler J."/>
            <person name="Purcell S."/>
            <person name="Harris S."/>
            <person name="Braus G.H."/>
            <person name="Draht O."/>
            <person name="Busch S."/>
            <person name="D'Enfert C."/>
            <person name="Bouchier C."/>
            <person name="Goldman G.H."/>
            <person name="Bell-Pedersen D."/>
            <person name="Griffiths-Jones S."/>
            <person name="Doonan J.H."/>
            <person name="Yu J."/>
            <person name="Vienken K."/>
            <person name="Pain A."/>
            <person name="Freitag M."/>
            <person name="Selker E.U."/>
            <person name="Archer D.B."/>
            <person name="Penalva M.A."/>
            <person name="Oakley B.R."/>
            <person name="Momany M."/>
            <person name="Tanaka T."/>
            <person name="Kumagai T."/>
            <person name="Asai K."/>
            <person name="Machida M."/>
            <person name="Nierman W.C."/>
            <person name="Denning D.W."/>
            <person name="Caddick M."/>
            <person name="Hynes M."/>
            <person name="Paoletti M."/>
            <person name="Fischer R."/>
            <person name="Miller B."/>
            <person name="Dyer P."/>
            <person name="Sachs M.S."/>
            <person name="Osmani S.A."/>
            <person name="Birren B.W."/>
        </authorList>
    </citation>
    <scope>NUCLEOTIDE SEQUENCE [LARGE SCALE GENOMIC DNA]</scope>
    <source>
        <strain evidence="8">FGSC A4 / ATCC 38163 / CBS 112.46 / NRRL 194 / M139</strain>
    </source>
</reference>
<dbReference type="InterPro" id="IPR002523">
    <property type="entry name" value="MgTranspt_CorA/ZnTranspt_ZntB"/>
</dbReference>
<dbReference type="Pfam" id="PF01544">
    <property type="entry name" value="CorA"/>
    <property type="match status" value="1"/>
</dbReference>
<keyword evidence="3 6" id="KW-1133">Transmembrane helix</keyword>
<evidence type="ECO:0000256" key="4">
    <source>
        <dbReference type="ARBA" id="ARBA00023136"/>
    </source>
</evidence>
<dbReference type="Gene3D" id="1.20.58.340">
    <property type="entry name" value="Magnesium transport protein CorA, transmembrane region"/>
    <property type="match status" value="1"/>
</dbReference>
<dbReference type="eggNOG" id="ENOG502S5DR">
    <property type="taxonomic scope" value="Eukaryota"/>
</dbReference>
<gene>
    <name evidence="7" type="ORF">ANIA_06481</name>
</gene>
<evidence type="ECO:0000256" key="1">
    <source>
        <dbReference type="ARBA" id="ARBA00004651"/>
    </source>
</evidence>
<evidence type="ECO:0000256" key="5">
    <source>
        <dbReference type="SAM" id="MobiDB-lite"/>
    </source>
</evidence>
<dbReference type="InParanoid" id="C8V043"/>
<feature type="transmembrane region" description="Helical" evidence="6">
    <location>
        <begin position="288"/>
        <end position="308"/>
    </location>
</feature>
<dbReference type="SUPFAM" id="SSF144083">
    <property type="entry name" value="Magnesium transport protein CorA, transmembrane region"/>
    <property type="match status" value="1"/>
</dbReference>
<sequence length="479" mass="53302">MRNVGRLGIPSDHYSDSESETEEITITPHLLPYDPSPGIDSLFARLDQARDECCAMFRSNEDEDSSAAVSGLGLIVTRMMESVLKGHSTCKEMPDLNIGEVYATYTNALQLEARNHPSKNLLLDINLLREELETIIANIVEQLKLITGLRDDSSGQAADEGLLFIDTENINFELLFTSSSPSPSPSTLNGTASNNEDIAQIDLPSRAILQAIHAELHEQEEVFTELIKRANILERQIVQRVDIIQEDHGKAILVFTIVSVIFLPLSFVSSYLGMNTADIRDMKLNQALFWQVALPVTVVVVALVLVEWKSLIQDAKKRSTSTSQSVRTANGQLHASVVADSRGICNGILSTLYTNVAYFDQDSGSMTEDWKLWSKRILKSQPSDERWTPGRREGDPNASVFGRLARYPHAVPHSEGIDETGSMALNNFELGTTTGTTALHVFCAVNLFNQPDIYHFGTYNWVLLRHEQGAEQDVAEYWF</sequence>
<dbReference type="GO" id="GO:0046873">
    <property type="term" value="F:metal ion transmembrane transporter activity"/>
    <property type="evidence" value="ECO:0007669"/>
    <property type="project" value="InterPro"/>
</dbReference>
<dbReference type="PANTHER" id="PTHR46494:SF1">
    <property type="entry name" value="CORA FAMILY METAL ION TRANSPORTER (EUROFUNG)"/>
    <property type="match status" value="1"/>
</dbReference>
<comment type="subcellular location">
    <subcellularLocation>
        <location evidence="1">Cell membrane</location>
        <topology evidence="1">Multi-pass membrane protein</topology>
    </subcellularLocation>
</comment>
<organism evidence="7 8">
    <name type="scientific">Emericella nidulans (strain FGSC A4 / ATCC 38163 / CBS 112.46 / NRRL 194 / M139)</name>
    <name type="common">Aspergillus nidulans</name>
    <dbReference type="NCBI Taxonomy" id="227321"/>
    <lineage>
        <taxon>Eukaryota</taxon>
        <taxon>Fungi</taxon>
        <taxon>Dikarya</taxon>
        <taxon>Ascomycota</taxon>
        <taxon>Pezizomycotina</taxon>
        <taxon>Eurotiomycetes</taxon>
        <taxon>Eurotiomycetidae</taxon>
        <taxon>Eurotiales</taxon>
        <taxon>Aspergillaceae</taxon>
        <taxon>Aspergillus</taxon>
        <taxon>Aspergillus subgen. Nidulantes</taxon>
    </lineage>
</organism>
<dbReference type="OrthoDB" id="5430750at2759"/>
<dbReference type="HOGENOM" id="CLU_569897_0_0_1"/>
<keyword evidence="2 6" id="KW-0812">Transmembrane</keyword>
<dbReference type="InterPro" id="IPR045863">
    <property type="entry name" value="CorA_TM1_TM2"/>
</dbReference>
<dbReference type="RefSeq" id="XP_050466910.1">
    <property type="nucleotide sequence ID" value="XM_050612924.1"/>
</dbReference>
<evidence type="ECO:0000256" key="2">
    <source>
        <dbReference type="ARBA" id="ARBA00022692"/>
    </source>
</evidence>